<evidence type="ECO:0000313" key="2">
    <source>
        <dbReference type="EMBL" id="MPC64578.1"/>
    </source>
</evidence>
<dbReference type="Proteomes" id="UP000324222">
    <property type="component" value="Unassembled WGS sequence"/>
</dbReference>
<evidence type="ECO:0000256" key="1">
    <source>
        <dbReference type="SAM" id="MobiDB-lite"/>
    </source>
</evidence>
<sequence>MVVAVVVVVGGEGKGGGYEVAEEKQEKREKGSRGGQCTQLPVTNTLWWIRTHMESQSCMKVNTLKSRLGSPVLM</sequence>
<dbReference type="AlphaFoldDB" id="A0A5B7H654"/>
<feature type="compositionally biased region" description="Basic and acidic residues" evidence="1">
    <location>
        <begin position="21"/>
        <end position="32"/>
    </location>
</feature>
<dbReference type="EMBL" id="VSRR010022273">
    <property type="protein sequence ID" value="MPC64578.1"/>
    <property type="molecule type" value="Genomic_DNA"/>
</dbReference>
<gene>
    <name evidence="2" type="ORF">E2C01_058696</name>
</gene>
<accession>A0A5B7H654</accession>
<comment type="caution">
    <text evidence="2">The sequence shown here is derived from an EMBL/GenBank/DDBJ whole genome shotgun (WGS) entry which is preliminary data.</text>
</comment>
<keyword evidence="3" id="KW-1185">Reference proteome</keyword>
<feature type="region of interest" description="Disordered" evidence="1">
    <location>
        <begin position="13"/>
        <end position="36"/>
    </location>
</feature>
<organism evidence="2 3">
    <name type="scientific">Portunus trituberculatus</name>
    <name type="common">Swimming crab</name>
    <name type="synonym">Neptunus trituberculatus</name>
    <dbReference type="NCBI Taxonomy" id="210409"/>
    <lineage>
        <taxon>Eukaryota</taxon>
        <taxon>Metazoa</taxon>
        <taxon>Ecdysozoa</taxon>
        <taxon>Arthropoda</taxon>
        <taxon>Crustacea</taxon>
        <taxon>Multicrustacea</taxon>
        <taxon>Malacostraca</taxon>
        <taxon>Eumalacostraca</taxon>
        <taxon>Eucarida</taxon>
        <taxon>Decapoda</taxon>
        <taxon>Pleocyemata</taxon>
        <taxon>Brachyura</taxon>
        <taxon>Eubrachyura</taxon>
        <taxon>Portunoidea</taxon>
        <taxon>Portunidae</taxon>
        <taxon>Portuninae</taxon>
        <taxon>Portunus</taxon>
    </lineage>
</organism>
<protein>
    <submittedName>
        <fullName evidence="2">Uncharacterized protein</fullName>
    </submittedName>
</protein>
<evidence type="ECO:0000313" key="3">
    <source>
        <dbReference type="Proteomes" id="UP000324222"/>
    </source>
</evidence>
<proteinExistence type="predicted"/>
<reference evidence="2 3" key="1">
    <citation type="submission" date="2019-05" db="EMBL/GenBank/DDBJ databases">
        <title>Another draft genome of Portunus trituberculatus and its Hox gene families provides insights of decapod evolution.</title>
        <authorList>
            <person name="Jeong J.-H."/>
            <person name="Song I."/>
            <person name="Kim S."/>
            <person name="Choi T."/>
            <person name="Kim D."/>
            <person name="Ryu S."/>
            <person name="Kim W."/>
        </authorList>
    </citation>
    <scope>NUCLEOTIDE SEQUENCE [LARGE SCALE GENOMIC DNA]</scope>
    <source>
        <tissue evidence="2">Muscle</tissue>
    </source>
</reference>
<name>A0A5B7H654_PORTR</name>